<dbReference type="CDD" id="cd16913">
    <property type="entry name" value="YkuD_like"/>
    <property type="match status" value="1"/>
</dbReference>
<keyword evidence="4 7" id="KW-0133">Cell shape</keyword>
<evidence type="ECO:0000313" key="10">
    <source>
        <dbReference type="Proteomes" id="UP001596052"/>
    </source>
</evidence>
<name>A0ABW0KP72_9BACT</name>
<keyword evidence="10" id="KW-1185">Reference proteome</keyword>
<gene>
    <name evidence="9" type="ORF">ACFQDI_10210</name>
</gene>
<comment type="similarity">
    <text evidence="2">Belongs to the YkuD family.</text>
</comment>
<sequence>MNLSFHELGLRLGTVRTLLLLLSVSLLSCSDQREVLIRRPLPGGGGYWVQKIVVKKQQLPPRDRKSSRLQPFVLDQGQWHGENMAGPPRMVISLSEQKVYFYKGGQLAGTSPISSGREGMATRAGNFSVLEKDIDHKSSLFGEYVSKDGTVLKRDVDVRKHARPPGALFDAAKMPFFMRITGAVGMHEGYLPGYPASHGCIRLPHRMAEIFYHESSVGTPVKIVP</sequence>
<evidence type="ECO:0000256" key="1">
    <source>
        <dbReference type="ARBA" id="ARBA00004752"/>
    </source>
</evidence>
<feature type="domain" description="L,D-TPase catalytic" evidence="8">
    <location>
        <begin position="88"/>
        <end position="224"/>
    </location>
</feature>
<evidence type="ECO:0000256" key="5">
    <source>
        <dbReference type="ARBA" id="ARBA00022984"/>
    </source>
</evidence>
<dbReference type="Pfam" id="PF03734">
    <property type="entry name" value="YkuD"/>
    <property type="match status" value="1"/>
</dbReference>
<dbReference type="PANTHER" id="PTHR30582">
    <property type="entry name" value="L,D-TRANSPEPTIDASE"/>
    <property type="match status" value="1"/>
</dbReference>
<dbReference type="InterPro" id="IPR038063">
    <property type="entry name" value="Transpep_catalytic_dom"/>
</dbReference>
<dbReference type="PANTHER" id="PTHR30582:SF2">
    <property type="entry name" value="L,D-TRANSPEPTIDASE YCIB-RELATED"/>
    <property type="match status" value="1"/>
</dbReference>
<keyword evidence="5 7" id="KW-0573">Peptidoglycan synthesis</keyword>
<comment type="pathway">
    <text evidence="1 7">Cell wall biogenesis; peptidoglycan biosynthesis.</text>
</comment>
<dbReference type="InterPro" id="IPR005490">
    <property type="entry name" value="LD_TPept_cat_dom"/>
</dbReference>
<feature type="active site" description="Proton donor/acceptor" evidence="7">
    <location>
        <position position="187"/>
    </location>
</feature>
<dbReference type="RefSeq" id="WP_377166105.1">
    <property type="nucleotide sequence ID" value="NZ_JBHSMQ010000003.1"/>
</dbReference>
<organism evidence="9 10">
    <name type="scientific">Prosthecobacter fluviatilis</name>
    <dbReference type="NCBI Taxonomy" id="445931"/>
    <lineage>
        <taxon>Bacteria</taxon>
        <taxon>Pseudomonadati</taxon>
        <taxon>Verrucomicrobiota</taxon>
        <taxon>Verrucomicrobiia</taxon>
        <taxon>Verrucomicrobiales</taxon>
        <taxon>Verrucomicrobiaceae</taxon>
        <taxon>Prosthecobacter</taxon>
    </lineage>
</organism>
<feature type="active site" description="Nucleophile" evidence="7">
    <location>
        <position position="200"/>
    </location>
</feature>
<dbReference type="PROSITE" id="PS52029">
    <property type="entry name" value="LD_TPASE"/>
    <property type="match status" value="1"/>
</dbReference>
<evidence type="ECO:0000256" key="4">
    <source>
        <dbReference type="ARBA" id="ARBA00022960"/>
    </source>
</evidence>
<reference evidence="10" key="1">
    <citation type="journal article" date="2019" name="Int. J. Syst. Evol. Microbiol.">
        <title>The Global Catalogue of Microorganisms (GCM) 10K type strain sequencing project: providing services to taxonomists for standard genome sequencing and annotation.</title>
        <authorList>
            <consortium name="The Broad Institute Genomics Platform"/>
            <consortium name="The Broad Institute Genome Sequencing Center for Infectious Disease"/>
            <person name="Wu L."/>
            <person name="Ma J."/>
        </authorList>
    </citation>
    <scope>NUCLEOTIDE SEQUENCE [LARGE SCALE GENOMIC DNA]</scope>
    <source>
        <strain evidence="10">CGMCC 4.1469</strain>
    </source>
</reference>
<evidence type="ECO:0000313" key="9">
    <source>
        <dbReference type="EMBL" id="MFC5455229.1"/>
    </source>
</evidence>
<evidence type="ECO:0000256" key="7">
    <source>
        <dbReference type="PROSITE-ProRule" id="PRU01373"/>
    </source>
</evidence>
<dbReference type="Gene3D" id="2.40.440.10">
    <property type="entry name" value="L,D-transpeptidase catalytic domain-like"/>
    <property type="match status" value="1"/>
</dbReference>
<evidence type="ECO:0000256" key="3">
    <source>
        <dbReference type="ARBA" id="ARBA00022679"/>
    </source>
</evidence>
<proteinExistence type="inferred from homology"/>
<evidence type="ECO:0000256" key="2">
    <source>
        <dbReference type="ARBA" id="ARBA00005992"/>
    </source>
</evidence>
<dbReference type="Proteomes" id="UP001596052">
    <property type="component" value="Unassembled WGS sequence"/>
</dbReference>
<accession>A0ABW0KP72</accession>
<comment type="caution">
    <text evidence="9">The sequence shown here is derived from an EMBL/GenBank/DDBJ whole genome shotgun (WGS) entry which is preliminary data.</text>
</comment>
<dbReference type="SUPFAM" id="SSF141523">
    <property type="entry name" value="L,D-transpeptidase catalytic domain-like"/>
    <property type="match status" value="1"/>
</dbReference>
<dbReference type="EMBL" id="JBHSMQ010000003">
    <property type="protein sequence ID" value="MFC5455229.1"/>
    <property type="molecule type" value="Genomic_DNA"/>
</dbReference>
<evidence type="ECO:0000259" key="8">
    <source>
        <dbReference type="PROSITE" id="PS52029"/>
    </source>
</evidence>
<protein>
    <submittedName>
        <fullName evidence="9">L,D-transpeptidase family protein</fullName>
    </submittedName>
</protein>
<keyword evidence="6 7" id="KW-0961">Cell wall biogenesis/degradation</keyword>
<keyword evidence="3" id="KW-0808">Transferase</keyword>
<dbReference type="InterPro" id="IPR050979">
    <property type="entry name" value="LD-transpeptidase"/>
</dbReference>
<evidence type="ECO:0000256" key="6">
    <source>
        <dbReference type="ARBA" id="ARBA00023316"/>
    </source>
</evidence>